<evidence type="ECO:0000313" key="2">
    <source>
        <dbReference type="EMBL" id="MFC0308604.1"/>
    </source>
</evidence>
<keyword evidence="2" id="KW-0378">Hydrolase</keyword>
<dbReference type="GO" id="GO:0004519">
    <property type="term" value="F:endonuclease activity"/>
    <property type="evidence" value="ECO:0007669"/>
    <property type="project" value="UniProtKB-KW"/>
</dbReference>
<feature type="domain" description="HNH nuclease" evidence="1">
    <location>
        <begin position="53"/>
        <end position="97"/>
    </location>
</feature>
<evidence type="ECO:0000259" key="1">
    <source>
        <dbReference type="Pfam" id="PF13392"/>
    </source>
</evidence>
<dbReference type="EMBL" id="JBHLWB010000001">
    <property type="protein sequence ID" value="MFC0308604.1"/>
    <property type="molecule type" value="Genomic_DNA"/>
</dbReference>
<keyword evidence="3" id="KW-1185">Reference proteome</keyword>
<proteinExistence type="predicted"/>
<name>A0ABV6GZS9_9PAST</name>
<comment type="caution">
    <text evidence="2">The sequence shown here is derived from an EMBL/GenBank/DDBJ whole genome shotgun (WGS) entry which is preliminary data.</text>
</comment>
<gene>
    <name evidence="2" type="ORF">ACFFHK_02640</name>
</gene>
<dbReference type="InterPro" id="IPR044930">
    <property type="entry name" value="Homing_endonuclease_His-Me"/>
</dbReference>
<keyword evidence="2" id="KW-0540">Nuclease</keyword>
<dbReference type="InterPro" id="IPR044925">
    <property type="entry name" value="His-Me_finger_sf"/>
</dbReference>
<dbReference type="Proteomes" id="UP001589767">
    <property type="component" value="Unassembled WGS sequence"/>
</dbReference>
<accession>A0ABV6GZS9</accession>
<keyword evidence="2" id="KW-0255">Endonuclease</keyword>
<sequence length="159" mass="18629">MRKGSRKNYSLDEVKQRFLAKIDVNKDTGCWEWIGSIHNNGYGRFNPFRKTMYAHRFSALLKYGIVRSDLDVCHTCDNRKCVNPDHLFIGTRKENMMDASRKNRTTKGRVFNNKLSPDNVNEIRLKLKLGESIKKLSLIFGVSTRTIIDIKNYKIWRNV</sequence>
<protein>
    <submittedName>
        <fullName evidence="2">HNH endonuclease</fullName>
    </submittedName>
</protein>
<dbReference type="Gene3D" id="3.90.75.10">
    <property type="entry name" value="Homing Intron 3 (I-ppo) Encoded Endonuclease, Chain A"/>
    <property type="match status" value="1"/>
</dbReference>
<evidence type="ECO:0000313" key="3">
    <source>
        <dbReference type="Proteomes" id="UP001589767"/>
    </source>
</evidence>
<organism evidence="2 3">
    <name type="scientific">Gallibacterium trehalosifermentans</name>
    <dbReference type="NCBI Taxonomy" id="516935"/>
    <lineage>
        <taxon>Bacteria</taxon>
        <taxon>Pseudomonadati</taxon>
        <taxon>Pseudomonadota</taxon>
        <taxon>Gammaproteobacteria</taxon>
        <taxon>Pasteurellales</taxon>
        <taxon>Pasteurellaceae</taxon>
        <taxon>Gallibacterium</taxon>
    </lineage>
</organism>
<dbReference type="InterPro" id="IPR003615">
    <property type="entry name" value="HNH_nuc"/>
</dbReference>
<dbReference type="RefSeq" id="WP_382368871.1">
    <property type="nucleotide sequence ID" value="NZ_JBHLWB010000001.1"/>
</dbReference>
<reference evidence="2 3" key="1">
    <citation type="submission" date="2024-09" db="EMBL/GenBank/DDBJ databases">
        <authorList>
            <person name="Sun Q."/>
            <person name="Mori K."/>
        </authorList>
    </citation>
    <scope>NUCLEOTIDE SEQUENCE [LARGE SCALE GENOMIC DNA]</scope>
    <source>
        <strain evidence="2 3">CCM 7539</strain>
    </source>
</reference>
<dbReference type="Pfam" id="PF13392">
    <property type="entry name" value="HNH_3"/>
    <property type="match status" value="1"/>
</dbReference>
<dbReference type="SUPFAM" id="SSF54060">
    <property type="entry name" value="His-Me finger endonucleases"/>
    <property type="match status" value="1"/>
</dbReference>